<dbReference type="Proteomes" id="UP000321497">
    <property type="component" value="Unassembled WGS sequence"/>
</dbReference>
<evidence type="ECO:0000256" key="1">
    <source>
        <dbReference type="SAM" id="SignalP"/>
    </source>
</evidence>
<keyword evidence="4" id="KW-1185">Reference proteome</keyword>
<feature type="signal peptide" evidence="1">
    <location>
        <begin position="1"/>
        <end position="23"/>
    </location>
</feature>
<dbReference type="OrthoDB" id="1376879at2"/>
<name>A0A5C6Z6F5_9FLAO</name>
<dbReference type="RefSeq" id="WP_111842777.1">
    <property type="nucleotide sequence ID" value="NZ_VORT01000001.1"/>
</dbReference>
<dbReference type="AlphaFoldDB" id="A0A5C6Z6F5"/>
<sequence length="236" mass="27144">MALFPHKFVFFLLLLLSFSNVNSQTYYSGKGLFEGRFGVTVGATNYSPGANFLFSKSAPGYKVGFIGTVIISEKFEVFVEINYARHFMKFIGREDQLATPEDIKFNLETINVPFILDYTVLNLDDEWFFGINAGPSLSFLYDYNLVDEAKSDYVLDPLYSTPSDLEFDSNKEEISFNAFIAFGVSVEYNRFMATFKYNKGITDPYRNINLYSPVMELKGKDNYFEFSLVYLFEDKL</sequence>
<dbReference type="Pfam" id="PF13568">
    <property type="entry name" value="OMP_b-brl_2"/>
    <property type="match status" value="1"/>
</dbReference>
<feature type="domain" description="Outer membrane protein beta-barrel" evidence="2">
    <location>
        <begin position="33"/>
        <end position="203"/>
    </location>
</feature>
<dbReference type="EMBL" id="VORT01000001">
    <property type="protein sequence ID" value="TXD75002.1"/>
    <property type="molecule type" value="Genomic_DNA"/>
</dbReference>
<protein>
    <submittedName>
        <fullName evidence="3">PorT family protein</fullName>
    </submittedName>
</protein>
<evidence type="ECO:0000313" key="4">
    <source>
        <dbReference type="Proteomes" id="UP000321497"/>
    </source>
</evidence>
<gene>
    <name evidence="3" type="ORF">ESU54_02075</name>
</gene>
<evidence type="ECO:0000313" key="3">
    <source>
        <dbReference type="EMBL" id="TXD75002.1"/>
    </source>
</evidence>
<feature type="chain" id="PRO_5022701632" evidence="1">
    <location>
        <begin position="24"/>
        <end position="236"/>
    </location>
</feature>
<comment type="caution">
    <text evidence="3">The sequence shown here is derived from an EMBL/GenBank/DDBJ whole genome shotgun (WGS) entry which is preliminary data.</text>
</comment>
<evidence type="ECO:0000259" key="2">
    <source>
        <dbReference type="Pfam" id="PF13568"/>
    </source>
</evidence>
<proteinExistence type="predicted"/>
<organism evidence="3 4">
    <name type="scientific">Aequorivita antarctica</name>
    <dbReference type="NCBI Taxonomy" id="153266"/>
    <lineage>
        <taxon>Bacteria</taxon>
        <taxon>Pseudomonadati</taxon>
        <taxon>Bacteroidota</taxon>
        <taxon>Flavobacteriia</taxon>
        <taxon>Flavobacteriales</taxon>
        <taxon>Flavobacteriaceae</taxon>
        <taxon>Aequorivita</taxon>
    </lineage>
</organism>
<keyword evidence="1" id="KW-0732">Signal</keyword>
<reference evidence="3 4" key="1">
    <citation type="submission" date="2019-08" db="EMBL/GenBank/DDBJ databases">
        <title>Genome of Aequorivita antarctica SW49 (type strain).</title>
        <authorList>
            <person name="Bowman J.P."/>
        </authorList>
    </citation>
    <scope>NUCLEOTIDE SEQUENCE [LARGE SCALE GENOMIC DNA]</scope>
    <source>
        <strain evidence="3 4">SW49</strain>
    </source>
</reference>
<dbReference type="InterPro" id="IPR025665">
    <property type="entry name" value="Beta-barrel_OMP_2"/>
</dbReference>
<accession>A0A5C6Z6F5</accession>